<dbReference type="Proteomes" id="UP001066276">
    <property type="component" value="Chromosome 1_2"/>
</dbReference>
<proteinExistence type="predicted"/>
<evidence type="ECO:0000313" key="2">
    <source>
        <dbReference type="Proteomes" id="UP001066276"/>
    </source>
</evidence>
<protein>
    <submittedName>
        <fullName evidence="1">Uncharacterized protein</fullName>
    </submittedName>
</protein>
<organism evidence="1 2">
    <name type="scientific">Pleurodeles waltl</name>
    <name type="common">Iberian ribbed newt</name>
    <dbReference type="NCBI Taxonomy" id="8319"/>
    <lineage>
        <taxon>Eukaryota</taxon>
        <taxon>Metazoa</taxon>
        <taxon>Chordata</taxon>
        <taxon>Craniata</taxon>
        <taxon>Vertebrata</taxon>
        <taxon>Euteleostomi</taxon>
        <taxon>Amphibia</taxon>
        <taxon>Batrachia</taxon>
        <taxon>Caudata</taxon>
        <taxon>Salamandroidea</taxon>
        <taxon>Salamandridae</taxon>
        <taxon>Pleurodelinae</taxon>
        <taxon>Pleurodeles</taxon>
    </lineage>
</organism>
<reference evidence="1" key="1">
    <citation type="journal article" date="2022" name="bioRxiv">
        <title>Sequencing and chromosome-scale assembly of the giantPleurodeles waltlgenome.</title>
        <authorList>
            <person name="Brown T."/>
            <person name="Elewa A."/>
            <person name="Iarovenko S."/>
            <person name="Subramanian E."/>
            <person name="Araus A.J."/>
            <person name="Petzold A."/>
            <person name="Susuki M."/>
            <person name="Suzuki K.-i.T."/>
            <person name="Hayashi T."/>
            <person name="Toyoda A."/>
            <person name="Oliveira C."/>
            <person name="Osipova E."/>
            <person name="Leigh N.D."/>
            <person name="Simon A."/>
            <person name="Yun M.H."/>
        </authorList>
    </citation>
    <scope>NUCLEOTIDE SEQUENCE</scope>
    <source>
        <strain evidence="1">20211129_DDA</strain>
        <tissue evidence="1">Liver</tissue>
    </source>
</reference>
<dbReference type="EMBL" id="JANPWB010000002">
    <property type="protein sequence ID" value="KAJ1211645.1"/>
    <property type="molecule type" value="Genomic_DNA"/>
</dbReference>
<comment type="caution">
    <text evidence="1">The sequence shown here is derived from an EMBL/GenBank/DDBJ whole genome shotgun (WGS) entry which is preliminary data.</text>
</comment>
<accession>A0AAV7WFL2</accession>
<keyword evidence="2" id="KW-1185">Reference proteome</keyword>
<dbReference type="AlphaFoldDB" id="A0AAV7WFL2"/>
<sequence>MRTRLRAVKHVCGRCFFTSGAQHCPPVAEACSALRVGEDPQLKGGVFPNSGAALSALKAPQCFRDDICKSRKETASSADDKRAPSGEC</sequence>
<evidence type="ECO:0000313" key="1">
    <source>
        <dbReference type="EMBL" id="KAJ1211645.1"/>
    </source>
</evidence>
<name>A0AAV7WFL2_PLEWA</name>
<gene>
    <name evidence="1" type="ORF">NDU88_007002</name>
</gene>